<feature type="signal peptide" evidence="4">
    <location>
        <begin position="1"/>
        <end position="29"/>
    </location>
</feature>
<dbReference type="Pfam" id="PF07687">
    <property type="entry name" value="M20_dimer"/>
    <property type="match status" value="1"/>
</dbReference>
<feature type="chain" id="PRO_5015954685" evidence="4">
    <location>
        <begin position="30"/>
        <end position="505"/>
    </location>
</feature>
<dbReference type="PANTHER" id="PTHR11014:SF63">
    <property type="entry name" value="METALLOPEPTIDASE, PUTATIVE (AFU_ORTHOLOGUE AFUA_6G09600)-RELATED"/>
    <property type="match status" value="1"/>
</dbReference>
<proteinExistence type="inferred from homology"/>
<dbReference type="AlphaFoldDB" id="A0A2V0PIG5"/>
<evidence type="ECO:0000256" key="2">
    <source>
        <dbReference type="ARBA" id="ARBA00022801"/>
    </source>
</evidence>
<dbReference type="InParanoid" id="A0A2V0PIG5"/>
<dbReference type="Proteomes" id="UP000247498">
    <property type="component" value="Unassembled WGS sequence"/>
</dbReference>
<sequence>MQGSRWRQQWGARLGLLAALVALAPSAAAAAASAAAAPGGAPALEAELLREAHAALDWIVDIRRRLHQIPELAFEEFKTSAAIRGVLDELGVEYDHPVARTGIVARIGPPPHSVALRADIDALPIEEEGTAPWRSTHPGRMHACGHDAHAAMLLGAARLLKARERELRRGVALVFQPAEEGRGGAGEVVASGALEGARAIFGLHVWPGPGAQAGTIATRPGPMMAASTRFAVTVAGRGGHAALPHLAADPVVAAAAVVTALQPLVSRETSPVGAAVVSVTRFNTGPGAANVIPAAVELQGTVRALEGATFARLLRRVEEAANATAAAAGCAAVGWSWSPRPYPPLVNDAALAALAGGVAARLAQADGAAGGGGGGKESGAGSGGGAAARVRFEPLEAPTMAAEDFSLYSAEGGIPGAFLFLAMDGGSAQAGLHSPGFDAVDRSEALLAVGAALHAALALEAHARQDGGGGGGGIGADSGGGGIGAGSSGSGGGGSSGGGGDRVEL</sequence>
<name>A0A2V0PIG5_9CHLO</name>
<evidence type="ECO:0000256" key="3">
    <source>
        <dbReference type="SAM" id="MobiDB-lite"/>
    </source>
</evidence>
<dbReference type="OrthoDB" id="6119954at2759"/>
<dbReference type="FunFam" id="3.30.70.360:FF:000001">
    <property type="entry name" value="N-acetyldiaminopimelate deacetylase"/>
    <property type="match status" value="1"/>
</dbReference>
<accession>A0A2V0PIG5</accession>
<dbReference type="STRING" id="307507.A0A2V0PIG5"/>
<gene>
    <name evidence="6" type="ORF">Rsub_12065</name>
</gene>
<evidence type="ECO:0000259" key="5">
    <source>
        <dbReference type="Pfam" id="PF07687"/>
    </source>
</evidence>
<dbReference type="InterPro" id="IPR017439">
    <property type="entry name" value="Amidohydrolase"/>
</dbReference>
<dbReference type="InterPro" id="IPR036264">
    <property type="entry name" value="Bact_exopeptidase_dim_dom"/>
</dbReference>
<reference evidence="6 7" key="1">
    <citation type="journal article" date="2018" name="Sci. Rep.">
        <title>Raphidocelis subcapitata (=Pseudokirchneriella subcapitata) provides an insight into genome evolution and environmental adaptations in the Sphaeropleales.</title>
        <authorList>
            <person name="Suzuki S."/>
            <person name="Yamaguchi H."/>
            <person name="Nakajima N."/>
            <person name="Kawachi M."/>
        </authorList>
    </citation>
    <scope>NUCLEOTIDE SEQUENCE [LARGE SCALE GENOMIC DNA]</scope>
    <source>
        <strain evidence="6 7">NIES-35</strain>
    </source>
</reference>
<dbReference type="GO" id="GO:0005783">
    <property type="term" value="C:endoplasmic reticulum"/>
    <property type="evidence" value="ECO:0007669"/>
    <property type="project" value="TreeGrafter"/>
</dbReference>
<feature type="region of interest" description="Disordered" evidence="3">
    <location>
        <begin position="466"/>
        <end position="505"/>
    </location>
</feature>
<evidence type="ECO:0000256" key="4">
    <source>
        <dbReference type="SAM" id="SignalP"/>
    </source>
</evidence>
<evidence type="ECO:0000313" key="7">
    <source>
        <dbReference type="Proteomes" id="UP000247498"/>
    </source>
</evidence>
<dbReference type="Gene3D" id="3.40.630.10">
    <property type="entry name" value="Zn peptidases"/>
    <property type="match status" value="1"/>
</dbReference>
<dbReference type="NCBIfam" id="TIGR01891">
    <property type="entry name" value="amidohydrolases"/>
    <property type="match status" value="1"/>
</dbReference>
<keyword evidence="2 6" id="KW-0378">Hydrolase</keyword>
<dbReference type="Gene3D" id="3.30.70.360">
    <property type="match status" value="1"/>
</dbReference>
<keyword evidence="4" id="KW-0732">Signal</keyword>
<protein>
    <submittedName>
        <fullName evidence="6">IAA-amino acid hydrolase-like</fullName>
    </submittedName>
</protein>
<dbReference type="PANTHER" id="PTHR11014">
    <property type="entry name" value="PEPTIDASE M20 FAMILY MEMBER"/>
    <property type="match status" value="1"/>
</dbReference>
<dbReference type="GO" id="GO:0009850">
    <property type="term" value="P:auxin metabolic process"/>
    <property type="evidence" value="ECO:0007669"/>
    <property type="project" value="TreeGrafter"/>
</dbReference>
<keyword evidence="7" id="KW-1185">Reference proteome</keyword>
<evidence type="ECO:0000313" key="6">
    <source>
        <dbReference type="EMBL" id="GBF99601.1"/>
    </source>
</evidence>
<comment type="caution">
    <text evidence="6">The sequence shown here is derived from an EMBL/GenBank/DDBJ whole genome shotgun (WGS) entry which is preliminary data.</text>
</comment>
<dbReference type="EMBL" id="BDRX01000164">
    <property type="protein sequence ID" value="GBF99601.1"/>
    <property type="molecule type" value="Genomic_DNA"/>
</dbReference>
<dbReference type="SUPFAM" id="SSF53187">
    <property type="entry name" value="Zn-dependent exopeptidases"/>
    <property type="match status" value="1"/>
</dbReference>
<dbReference type="Pfam" id="PF01546">
    <property type="entry name" value="Peptidase_M20"/>
    <property type="match status" value="1"/>
</dbReference>
<dbReference type="GO" id="GO:0010179">
    <property type="term" value="F:IAA-Ala conjugate hydrolase activity"/>
    <property type="evidence" value="ECO:0007669"/>
    <property type="project" value="TreeGrafter"/>
</dbReference>
<dbReference type="SUPFAM" id="SSF55031">
    <property type="entry name" value="Bacterial exopeptidase dimerisation domain"/>
    <property type="match status" value="1"/>
</dbReference>
<comment type="similarity">
    <text evidence="1">Belongs to the peptidase M20 family.</text>
</comment>
<feature type="domain" description="Peptidase M20 dimerisation" evidence="5">
    <location>
        <begin position="229"/>
        <end position="325"/>
    </location>
</feature>
<dbReference type="InterPro" id="IPR002933">
    <property type="entry name" value="Peptidase_M20"/>
</dbReference>
<dbReference type="InterPro" id="IPR011650">
    <property type="entry name" value="Peptidase_M20_dimer"/>
</dbReference>
<organism evidence="6 7">
    <name type="scientific">Raphidocelis subcapitata</name>
    <dbReference type="NCBI Taxonomy" id="307507"/>
    <lineage>
        <taxon>Eukaryota</taxon>
        <taxon>Viridiplantae</taxon>
        <taxon>Chlorophyta</taxon>
        <taxon>core chlorophytes</taxon>
        <taxon>Chlorophyceae</taxon>
        <taxon>CS clade</taxon>
        <taxon>Sphaeropleales</taxon>
        <taxon>Selenastraceae</taxon>
        <taxon>Raphidocelis</taxon>
    </lineage>
</organism>
<evidence type="ECO:0000256" key="1">
    <source>
        <dbReference type="ARBA" id="ARBA00006153"/>
    </source>
</evidence>